<evidence type="ECO:0000256" key="2">
    <source>
        <dbReference type="ARBA" id="ARBA00023030"/>
    </source>
</evidence>
<evidence type="ECO:0000313" key="8">
    <source>
        <dbReference type="Proteomes" id="UP000014500"/>
    </source>
</evidence>
<dbReference type="PANTHER" id="PTHR11633">
    <property type="entry name" value="PLATELET-DERIVED GROWTH FACTOR"/>
    <property type="match status" value="1"/>
</dbReference>
<keyword evidence="2 4" id="KW-0339">Growth factor</keyword>
<dbReference type="SUPFAM" id="SSF57501">
    <property type="entry name" value="Cystine-knot cytokines"/>
    <property type="match status" value="1"/>
</dbReference>
<dbReference type="InterPro" id="IPR029034">
    <property type="entry name" value="Cystine-knot_cytokine"/>
</dbReference>
<dbReference type="Proteomes" id="UP000014500">
    <property type="component" value="Unassembled WGS sequence"/>
</dbReference>
<organism evidence="7 8">
    <name type="scientific">Strigamia maritima</name>
    <name type="common">European centipede</name>
    <name type="synonym">Geophilus maritimus</name>
    <dbReference type="NCBI Taxonomy" id="126957"/>
    <lineage>
        <taxon>Eukaryota</taxon>
        <taxon>Metazoa</taxon>
        <taxon>Ecdysozoa</taxon>
        <taxon>Arthropoda</taxon>
        <taxon>Myriapoda</taxon>
        <taxon>Chilopoda</taxon>
        <taxon>Pleurostigmophora</taxon>
        <taxon>Geophilomorpha</taxon>
        <taxon>Linotaeniidae</taxon>
        <taxon>Strigamia</taxon>
    </lineage>
</organism>
<reference evidence="8" key="1">
    <citation type="submission" date="2011-05" db="EMBL/GenBank/DDBJ databases">
        <authorList>
            <person name="Richards S.R."/>
            <person name="Qu J."/>
            <person name="Jiang H."/>
            <person name="Jhangiani S.N."/>
            <person name="Agravi P."/>
            <person name="Goodspeed R."/>
            <person name="Gross S."/>
            <person name="Mandapat C."/>
            <person name="Jackson L."/>
            <person name="Mathew T."/>
            <person name="Pu L."/>
            <person name="Thornton R."/>
            <person name="Saada N."/>
            <person name="Wilczek-Boney K.B."/>
            <person name="Lee S."/>
            <person name="Kovar C."/>
            <person name="Wu Y."/>
            <person name="Scherer S.E."/>
            <person name="Worley K.C."/>
            <person name="Muzny D.M."/>
            <person name="Gibbs R."/>
        </authorList>
    </citation>
    <scope>NUCLEOTIDE SEQUENCE</scope>
    <source>
        <strain evidence="8">Brora</strain>
    </source>
</reference>
<proteinExistence type="inferred from homology"/>
<dbReference type="GO" id="GO:0008083">
    <property type="term" value="F:growth factor activity"/>
    <property type="evidence" value="ECO:0007669"/>
    <property type="project" value="UniProtKB-KW"/>
</dbReference>
<evidence type="ECO:0000256" key="1">
    <source>
        <dbReference type="ARBA" id="ARBA00006686"/>
    </source>
</evidence>
<dbReference type="GO" id="GO:0016020">
    <property type="term" value="C:membrane"/>
    <property type="evidence" value="ECO:0007669"/>
    <property type="project" value="InterPro"/>
</dbReference>
<keyword evidence="3" id="KW-0497">Mitogen</keyword>
<feature type="domain" description="Platelet-derived growth factor (PDGF) family profile" evidence="6">
    <location>
        <begin position="126"/>
        <end position="231"/>
    </location>
</feature>
<dbReference type="GO" id="GO:0008284">
    <property type="term" value="P:positive regulation of cell population proliferation"/>
    <property type="evidence" value="ECO:0007669"/>
    <property type="project" value="TreeGrafter"/>
</dbReference>
<protein>
    <recommendedName>
        <fullName evidence="6">Platelet-derived growth factor (PDGF) family profile domain-containing protein</fullName>
    </recommendedName>
</protein>
<keyword evidence="8" id="KW-1185">Reference proteome</keyword>
<dbReference type="Pfam" id="PF00341">
    <property type="entry name" value="PDGF"/>
    <property type="match status" value="1"/>
</dbReference>
<dbReference type="GO" id="GO:0005615">
    <property type="term" value="C:extracellular space"/>
    <property type="evidence" value="ECO:0007669"/>
    <property type="project" value="TreeGrafter"/>
</dbReference>
<evidence type="ECO:0000256" key="3">
    <source>
        <dbReference type="ARBA" id="ARBA00023246"/>
    </source>
</evidence>
<dbReference type="GO" id="GO:0051781">
    <property type="term" value="P:positive regulation of cell division"/>
    <property type="evidence" value="ECO:0007669"/>
    <property type="project" value="UniProtKB-KW"/>
</dbReference>
<reference evidence="7" key="2">
    <citation type="submission" date="2015-02" db="UniProtKB">
        <authorList>
            <consortium name="EnsemblMetazoa"/>
        </authorList>
    </citation>
    <scope>IDENTIFICATION</scope>
</reference>
<dbReference type="EMBL" id="JH432018">
    <property type="status" value="NOT_ANNOTATED_CDS"/>
    <property type="molecule type" value="Genomic_DNA"/>
</dbReference>
<feature type="signal peptide" evidence="5">
    <location>
        <begin position="1"/>
        <end position="25"/>
    </location>
</feature>
<evidence type="ECO:0000313" key="7">
    <source>
        <dbReference type="EnsemblMetazoa" id="SMAR011208-PA"/>
    </source>
</evidence>
<dbReference type="PhylomeDB" id="T1JBQ5"/>
<dbReference type="Gene3D" id="2.10.90.10">
    <property type="entry name" value="Cystine-knot cytokines"/>
    <property type="match status" value="1"/>
</dbReference>
<dbReference type="GO" id="GO:0070851">
    <property type="term" value="F:growth factor receptor binding"/>
    <property type="evidence" value="ECO:0007669"/>
    <property type="project" value="TreeGrafter"/>
</dbReference>
<dbReference type="InterPro" id="IPR000072">
    <property type="entry name" value="PDGF/VEGF_dom"/>
</dbReference>
<evidence type="ECO:0000259" key="6">
    <source>
        <dbReference type="PROSITE" id="PS50278"/>
    </source>
</evidence>
<sequence length="339" mass="38390">MGATGGAQTAALLLATFFMGHVTRTQHVDNNESHQGEDESGVAALDSNQFIQLLKPNKIAWDTELKTPEKKIPLDLLKRLSEIESYDELMSKLIEPGRRFVTRSFRSNPNILAATGTRQLKLGLTNTTNSKDIGRIFDKRAFCRPRRVPVHVPQPTDPMLIYQPMCIQIERCGGCCAHELFECVPSLLRNATRKVVALRYPHAGAEYFEFEKVTTIKIQRHARCKCQCKVQPEDCSAHQVFQKTLKKKKNHLGHFKGWRKLFTYKISDGVNPLSAKQLNICKIDQQSGEYISFFNHPRLQYGVSEIANANVQKLMNAAPERILTLAPAVYIFSAIRLHT</sequence>
<evidence type="ECO:0000256" key="5">
    <source>
        <dbReference type="SAM" id="SignalP"/>
    </source>
</evidence>
<dbReference type="PANTHER" id="PTHR11633:SF1">
    <property type="entry name" value="LD28763P"/>
    <property type="match status" value="1"/>
</dbReference>
<name>T1JBQ5_STRMM</name>
<dbReference type="STRING" id="126957.T1JBQ5"/>
<accession>T1JBQ5</accession>
<feature type="chain" id="PRO_5004580140" description="Platelet-derived growth factor (PDGF) family profile domain-containing protein" evidence="5">
    <location>
        <begin position="26"/>
        <end position="339"/>
    </location>
</feature>
<comment type="similarity">
    <text evidence="1 4">Belongs to the PDGF/VEGF growth factor family.</text>
</comment>
<dbReference type="AlphaFoldDB" id="T1JBQ5"/>
<dbReference type="EnsemblMetazoa" id="SMAR011208-RA">
    <property type="protein sequence ID" value="SMAR011208-PA"/>
    <property type="gene ID" value="SMAR011208"/>
</dbReference>
<evidence type="ECO:0000256" key="4">
    <source>
        <dbReference type="RuleBase" id="RU003818"/>
    </source>
</evidence>
<keyword evidence="5" id="KW-0732">Signal</keyword>
<dbReference type="HOGENOM" id="CLU_819706_0_0_1"/>
<dbReference type="PROSITE" id="PS50278">
    <property type="entry name" value="PDGF_2"/>
    <property type="match status" value="1"/>
</dbReference>
<dbReference type="SMART" id="SM00141">
    <property type="entry name" value="PDGF"/>
    <property type="match status" value="1"/>
</dbReference>
<dbReference type="eggNOG" id="ENOG502SBGT">
    <property type="taxonomic scope" value="Eukaryota"/>
</dbReference>